<evidence type="ECO:0000256" key="1">
    <source>
        <dbReference type="SAM" id="MobiDB-lite"/>
    </source>
</evidence>
<sequence>MAFTRFRGAQRRPRRSAAHLGTSSVPRPGRCHRISRSVDVRPTQSTPGIGLRDGN</sequence>
<feature type="region of interest" description="Disordered" evidence="1">
    <location>
        <begin position="1"/>
        <end position="55"/>
    </location>
</feature>
<reference evidence="3" key="1">
    <citation type="journal article" date="2014" name="Genome Announc.">
        <title>Genome Sequence of Arthrobacter siccitolerans 4J27, a Xeroprotectant-Producing Desiccation-Tolerant Microorganism.</title>
        <authorList>
            <person name="Manzanera M."/>
            <person name="Santa-Cruz-Calvo L."/>
            <person name="Vilchez J.I."/>
            <person name="Garcia-Fontana C."/>
            <person name="Silva-Castro G.A."/>
            <person name="Calvo C."/>
            <person name="Gonzalez-Lopez J."/>
        </authorList>
    </citation>
    <scope>NUCLEOTIDE SEQUENCE [LARGE SCALE GENOMIC DNA]</scope>
    <source>
        <strain evidence="3">4J27</strain>
    </source>
</reference>
<comment type="caution">
    <text evidence="2">The sequence shown here is derived from an EMBL/GenBank/DDBJ whole genome shotgun (WGS) entry which is preliminary data.</text>
</comment>
<dbReference type="STRING" id="861266.ARTSIC4J27_2208"/>
<dbReference type="AlphaFoldDB" id="A0A024H2X9"/>
<proteinExistence type="predicted"/>
<accession>A0A024H2X9</accession>
<evidence type="ECO:0000313" key="3">
    <source>
        <dbReference type="Proteomes" id="UP000035722"/>
    </source>
</evidence>
<protein>
    <submittedName>
        <fullName evidence="2">Uncharacterized protein</fullName>
    </submittedName>
</protein>
<dbReference type="Proteomes" id="UP000035722">
    <property type="component" value="Unassembled WGS sequence"/>
</dbReference>
<keyword evidence="3" id="KW-1185">Reference proteome</keyword>
<gene>
    <name evidence="2" type="ORF">ARTSIC4J27_2208</name>
</gene>
<name>A0A024H2X9_9MICC</name>
<feature type="compositionally biased region" description="Basic residues" evidence="1">
    <location>
        <begin position="8"/>
        <end position="17"/>
    </location>
</feature>
<organism evidence="2 3">
    <name type="scientific">Pseudarthrobacter siccitolerans</name>
    <dbReference type="NCBI Taxonomy" id="861266"/>
    <lineage>
        <taxon>Bacteria</taxon>
        <taxon>Bacillati</taxon>
        <taxon>Actinomycetota</taxon>
        <taxon>Actinomycetes</taxon>
        <taxon>Micrococcales</taxon>
        <taxon>Micrococcaceae</taxon>
        <taxon>Pseudarthrobacter</taxon>
    </lineage>
</organism>
<evidence type="ECO:0000313" key="2">
    <source>
        <dbReference type="EMBL" id="CCQ46247.1"/>
    </source>
</evidence>
<dbReference type="EMBL" id="CAQI01000043">
    <property type="protein sequence ID" value="CCQ46247.1"/>
    <property type="molecule type" value="Genomic_DNA"/>
</dbReference>